<proteinExistence type="predicted"/>
<dbReference type="AlphaFoldDB" id="A0A6B0TXF4"/>
<organism evidence="1">
    <name type="scientific">Ixodes ricinus</name>
    <name type="common">Common tick</name>
    <name type="synonym">Acarus ricinus</name>
    <dbReference type="NCBI Taxonomy" id="34613"/>
    <lineage>
        <taxon>Eukaryota</taxon>
        <taxon>Metazoa</taxon>
        <taxon>Ecdysozoa</taxon>
        <taxon>Arthropoda</taxon>
        <taxon>Chelicerata</taxon>
        <taxon>Arachnida</taxon>
        <taxon>Acari</taxon>
        <taxon>Parasitiformes</taxon>
        <taxon>Ixodida</taxon>
        <taxon>Ixodoidea</taxon>
        <taxon>Ixodidae</taxon>
        <taxon>Ixodinae</taxon>
        <taxon>Ixodes</taxon>
    </lineage>
</organism>
<reference evidence="1" key="1">
    <citation type="submission" date="2019-12" db="EMBL/GenBank/DDBJ databases">
        <title>An insight into the sialome of adult female Ixodes ricinus ticks feeding for 6 days.</title>
        <authorList>
            <person name="Perner J."/>
            <person name="Ribeiro J.M.C."/>
        </authorList>
    </citation>
    <scope>NUCLEOTIDE SEQUENCE</scope>
    <source>
        <strain evidence="1">Semi-engorged</strain>
        <tissue evidence="1">Salivary glands</tissue>
    </source>
</reference>
<accession>A0A6B0TXF4</accession>
<name>A0A6B0TXF4_IXORI</name>
<dbReference type="EMBL" id="GIFC01000498">
    <property type="protein sequence ID" value="MXU82581.1"/>
    <property type="molecule type" value="Transcribed_RNA"/>
</dbReference>
<evidence type="ECO:0000313" key="1">
    <source>
        <dbReference type="EMBL" id="MXU82581.1"/>
    </source>
</evidence>
<protein>
    <submittedName>
        <fullName evidence="1">Putative secreted protein</fullName>
    </submittedName>
</protein>
<sequence length="69" mass="7570">MGAAITDLQFLFPLIASASLHHCQSRTGSCHFRCYCVLLLSIGRCGGSSKPALVARHLGKTREGRLWRL</sequence>